<dbReference type="InterPro" id="IPR036388">
    <property type="entry name" value="WH-like_DNA-bd_sf"/>
</dbReference>
<dbReference type="RefSeq" id="WP_183961732.1">
    <property type="nucleotide sequence ID" value="NZ_JACHHP010000005.1"/>
</dbReference>
<evidence type="ECO:0000313" key="6">
    <source>
        <dbReference type="Proteomes" id="UP000521199"/>
    </source>
</evidence>
<dbReference type="Proteomes" id="UP000521199">
    <property type="component" value="Unassembled WGS sequence"/>
</dbReference>
<dbReference type="EMBL" id="JACHHP010000005">
    <property type="protein sequence ID" value="MBB5209188.1"/>
    <property type="molecule type" value="Genomic_DNA"/>
</dbReference>
<dbReference type="AlphaFoldDB" id="A0A7W8D783"/>
<feature type="domain" description="HTH marR-type" evidence="4">
    <location>
        <begin position="18"/>
        <end position="151"/>
    </location>
</feature>
<dbReference type="Pfam" id="PF12802">
    <property type="entry name" value="MarR_2"/>
    <property type="match status" value="1"/>
</dbReference>
<proteinExistence type="predicted"/>
<keyword evidence="2 5" id="KW-0238">DNA-binding</keyword>
<dbReference type="PRINTS" id="PR00598">
    <property type="entry name" value="HTHMARR"/>
</dbReference>
<accession>A0A7W8D783</accession>
<evidence type="ECO:0000256" key="2">
    <source>
        <dbReference type="ARBA" id="ARBA00023125"/>
    </source>
</evidence>
<dbReference type="PROSITE" id="PS50995">
    <property type="entry name" value="HTH_MARR_2"/>
    <property type="match status" value="1"/>
</dbReference>
<reference evidence="5 6" key="1">
    <citation type="submission" date="2020-08" db="EMBL/GenBank/DDBJ databases">
        <title>Genomic Encyclopedia of Type Strains, Phase IV (KMG-IV): sequencing the most valuable type-strain genomes for metagenomic binning, comparative biology and taxonomic classification.</title>
        <authorList>
            <person name="Goeker M."/>
        </authorList>
    </citation>
    <scope>NUCLEOTIDE SEQUENCE [LARGE SCALE GENOMIC DNA]</scope>
    <source>
        <strain evidence="5 6">DSM 24163</strain>
    </source>
</reference>
<dbReference type="InterPro" id="IPR052067">
    <property type="entry name" value="Metal_resp_HTH_trans_reg"/>
</dbReference>
<dbReference type="SUPFAM" id="SSF46785">
    <property type="entry name" value="Winged helix' DNA-binding domain"/>
    <property type="match status" value="1"/>
</dbReference>
<keyword evidence="6" id="KW-1185">Reference proteome</keyword>
<dbReference type="GO" id="GO:0003700">
    <property type="term" value="F:DNA-binding transcription factor activity"/>
    <property type="evidence" value="ECO:0007669"/>
    <property type="project" value="InterPro"/>
</dbReference>
<evidence type="ECO:0000313" key="5">
    <source>
        <dbReference type="EMBL" id="MBB5209188.1"/>
    </source>
</evidence>
<evidence type="ECO:0000259" key="4">
    <source>
        <dbReference type="PROSITE" id="PS50995"/>
    </source>
</evidence>
<evidence type="ECO:0000256" key="1">
    <source>
        <dbReference type="ARBA" id="ARBA00023015"/>
    </source>
</evidence>
<dbReference type="SMART" id="SM00347">
    <property type="entry name" value="HTH_MARR"/>
    <property type="match status" value="1"/>
</dbReference>
<keyword evidence="1" id="KW-0805">Transcription regulation</keyword>
<dbReference type="InterPro" id="IPR036390">
    <property type="entry name" value="WH_DNA-bd_sf"/>
</dbReference>
<dbReference type="Gene3D" id="1.10.10.10">
    <property type="entry name" value="Winged helix-like DNA-binding domain superfamily/Winged helix DNA-binding domain"/>
    <property type="match status" value="1"/>
</dbReference>
<sequence>MPRSAASAAQTHATLELERFLPYRLSVLSNTVSQAIAAEYEQRFGLTVTQWRVMAVLGRYADVSAREVAERTAMDKVAVSRAVAGLLDARRVKRSVAAHDKRQSVLRLTAAGWKIFDAVAPLAREHEAKLLAHLDEEERAWLARILDKLWKVERAALAG</sequence>
<protein>
    <submittedName>
        <fullName evidence="5">DNA-binding MarR family transcriptional regulator</fullName>
    </submittedName>
</protein>
<dbReference type="PANTHER" id="PTHR35790:SF4">
    <property type="entry name" value="HTH-TYPE TRANSCRIPTIONAL REGULATOR PCHR"/>
    <property type="match status" value="1"/>
</dbReference>
<keyword evidence="3" id="KW-0804">Transcription</keyword>
<name>A0A7W8D783_9GAMM</name>
<gene>
    <name evidence="5" type="ORF">HNQ52_002751</name>
</gene>
<dbReference type="PANTHER" id="PTHR35790">
    <property type="entry name" value="HTH-TYPE TRANSCRIPTIONAL REGULATOR PCHR"/>
    <property type="match status" value="1"/>
</dbReference>
<dbReference type="GO" id="GO:0003677">
    <property type="term" value="F:DNA binding"/>
    <property type="evidence" value="ECO:0007669"/>
    <property type="project" value="UniProtKB-KW"/>
</dbReference>
<evidence type="ECO:0000256" key="3">
    <source>
        <dbReference type="ARBA" id="ARBA00023163"/>
    </source>
</evidence>
<organism evidence="5 6">
    <name type="scientific">Chiayiivirga flava</name>
    <dbReference type="NCBI Taxonomy" id="659595"/>
    <lineage>
        <taxon>Bacteria</taxon>
        <taxon>Pseudomonadati</taxon>
        <taxon>Pseudomonadota</taxon>
        <taxon>Gammaproteobacteria</taxon>
        <taxon>Lysobacterales</taxon>
        <taxon>Lysobacteraceae</taxon>
        <taxon>Chiayiivirga</taxon>
    </lineage>
</organism>
<dbReference type="InterPro" id="IPR000835">
    <property type="entry name" value="HTH_MarR-typ"/>
</dbReference>
<comment type="caution">
    <text evidence="5">The sequence shown here is derived from an EMBL/GenBank/DDBJ whole genome shotgun (WGS) entry which is preliminary data.</text>
</comment>